<keyword evidence="3" id="KW-1185">Reference proteome</keyword>
<dbReference type="EMBL" id="SOSA01000038">
    <property type="protein sequence ID" value="THC98657.1"/>
    <property type="molecule type" value="Genomic_DNA"/>
</dbReference>
<dbReference type="InterPro" id="IPR024337">
    <property type="entry name" value="tRNA_splic_suSen54"/>
</dbReference>
<gene>
    <name evidence="2" type="ORF">EYZ11_001860</name>
</gene>
<dbReference type="STRING" id="1220188.A0A4S3JTQ0"/>
<name>A0A4S3JTQ0_9EURO</name>
<organism evidence="2 3">
    <name type="scientific">Aspergillus tanneri</name>
    <dbReference type="NCBI Taxonomy" id="1220188"/>
    <lineage>
        <taxon>Eukaryota</taxon>
        <taxon>Fungi</taxon>
        <taxon>Dikarya</taxon>
        <taxon>Ascomycota</taxon>
        <taxon>Pezizomycotina</taxon>
        <taxon>Eurotiomycetes</taxon>
        <taxon>Eurotiomycetidae</taxon>
        <taxon>Eurotiales</taxon>
        <taxon>Aspergillaceae</taxon>
        <taxon>Aspergillus</taxon>
        <taxon>Aspergillus subgen. Circumdati</taxon>
    </lineage>
</organism>
<dbReference type="GO" id="GO:0000379">
    <property type="term" value="P:tRNA-type intron splice site recognition and cleavage"/>
    <property type="evidence" value="ECO:0007669"/>
    <property type="project" value="TreeGrafter"/>
</dbReference>
<sequence>MTDNDEAAINLSSHDSAAHFETDLSDETQDFRMLNNISFLTDTAQTSLPKRGEKDFEPNPTLLQADILAASRQAMHNALSHPRVHHPKNKVVGFYTPDGAAPPPSLLSSKTIDTIAEDNANAPQNRAETDAQKTKQADGGIGYSVIRAPGWYDDDTDTGTDPETAEMSRQGPGLAGIYGRFLEWFYKSNTTAVGPLVGPGIHRNYNDIYRKLAFIPWYDPVALTAQPRTSPPFRVVFHIYKPSTPFRKTAPPPPDFRIAVVNARTQTTVPTLAQIGSLLDSTPLDPPQGERMNRNLYMRLRQGYRNVIMAVVDQGVVSYLRIADAAFGKEKVYEDKAPKGNKRSGVSRPAPKGR</sequence>
<accession>A0A4S3JTQ0</accession>
<reference evidence="2 3" key="1">
    <citation type="submission" date="2019-03" db="EMBL/GenBank/DDBJ databases">
        <title>The genome sequence of a newly discovered highly antifungal drug resistant Aspergillus species, Aspergillus tanneri NIH 1004.</title>
        <authorList>
            <person name="Mounaud S."/>
            <person name="Singh I."/>
            <person name="Joardar V."/>
            <person name="Pakala S."/>
            <person name="Pakala S."/>
            <person name="Venepally P."/>
            <person name="Hoover J."/>
            <person name="Nierman W."/>
            <person name="Chung J."/>
            <person name="Losada L."/>
        </authorList>
    </citation>
    <scope>NUCLEOTIDE SEQUENCE [LARGE SCALE GENOMIC DNA]</scope>
    <source>
        <strain evidence="2 3">NIH1004</strain>
    </source>
</reference>
<feature type="region of interest" description="Disordered" evidence="1">
    <location>
        <begin position="332"/>
        <end position="354"/>
    </location>
</feature>
<evidence type="ECO:0000313" key="3">
    <source>
        <dbReference type="Proteomes" id="UP000308092"/>
    </source>
</evidence>
<dbReference type="AlphaFoldDB" id="A0A4S3JTQ0"/>
<comment type="caution">
    <text evidence="2">The sequence shown here is derived from an EMBL/GenBank/DDBJ whole genome shotgun (WGS) entry which is preliminary data.</text>
</comment>
<dbReference type="Proteomes" id="UP000308092">
    <property type="component" value="Unassembled WGS sequence"/>
</dbReference>
<proteinExistence type="predicted"/>
<dbReference type="GO" id="GO:0000214">
    <property type="term" value="C:tRNA-intron endonuclease complex"/>
    <property type="evidence" value="ECO:0007669"/>
    <property type="project" value="TreeGrafter"/>
</dbReference>
<protein>
    <submittedName>
        <fullName evidence="2">Uncharacterized protein</fullName>
    </submittedName>
</protein>
<evidence type="ECO:0000313" key="2">
    <source>
        <dbReference type="EMBL" id="THC98657.1"/>
    </source>
</evidence>
<evidence type="ECO:0000256" key="1">
    <source>
        <dbReference type="SAM" id="MobiDB-lite"/>
    </source>
</evidence>
<dbReference type="PANTHER" id="PTHR21027:SF1">
    <property type="entry name" value="TRNA-SPLICING ENDONUCLEASE SUBUNIT SEN54"/>
    <property type="match status" value="1"/>
</dbReference>
<dbReference type="VEuPathDB" id="FungiDB:EYZ11_001860"/>
<dbReference type="PANTHER" id="PTHR21027">
    <property type="entry name" value="TRNA-SPLICING ENDONUCLEASE SUBUNIT SEN54"/>
    <property type="match status" value="1"/>
</dbReference>